<sequence length="173" mass="19303">MKEEVTNALHKKRSILFSKKTEELQPLCLLISVSDRRAVILWALEGAEKAAADISVSNEPALQCIRAARDWAAGKIKMPLAKKAILACHAAAKASKDAADAALFHAVAQACSAVHTPSHGPGLALYELTAIVRRNPTDWEDKVKERLADLLTRLLYWRDHWQEQKDWADFLIR</sequence>
<evidence type="ECO:0000259" key="1">
    <source>
        <dbReference type="Pfam" id="PF21805"/>
    </source>
</evidence>
<dbReference type="EMBL" id="DXFX01000112">
    <property type="protein sequence ID" value="HIX08528.1"/>
    <property type="molecule type" value="Genomic_DNA"/>
</dbReference>
<evidence type="ECO:0000313" key="3">
    <source>
        <dbReference type="Proteomes" id="UP000824204"/>
    </source>
</evidence>
<accession>A0A9D2AG36</accession>
<feature type="domain" description="Imm-5-like" evidence="1">
    <location>
        <begin position="31"/>
        <end position="149"/>
    </location>
</feature>
<evidence type="ECO:0000313" key="2">
    <source>
        <dbReference type="EMBL" id="HIX08528.1"/>
    </source>
</evidence>
<name>A0A9D2AG36_9FIRM</name>
<reference evidence="2" key="1">
    <citation type="journal article" date="2021" name="PeerJ">
        <title>Extensive microbial diversity within the chicken gut microbiome revealed by metagenomics and culture.</title>
        <authorList>
            <person name="Gilroy R."/>
            <person name="Ravi A."/>
            <person name="Getino M."/>
            <person name="Pursley I."/>
            <person name="Horton D.L."/>
            <person name="Alikhan N.F."/>
            <person name="Baker D."/>
            <person name="Gharbi K."/>
            <person name="Hall N."/>
            <person name="Watson M."/>
            <person name="Adriaenssens E.M."/>
            <person name="Foster-Nyarko E."/>
            <person name="Jarju S."/>
            <person name="Secka A."/>
            <person name="Antonio M."/>
            <person name="Oren A."/>
            <person name="Chaudhuri R.R."/>
            <person name="La Ragione R."/>
            <person name="Hildebrand F."/>
            <person name="Pallen M.J."/>
        </authorList>
    </citation>
    <scope>NUCLEOTIDE SEQUENCE</scope>
    <source>
        <strain evidence="2">811</strain>
    </source>
</reference>
<protein>
    <recommendedName>
        <fullName evidence="1">Imm-5-like domain-containing protein</fullName>
    </recommendedName>
</protein>
<dbReference type="AlphaFoldDB" id="A0A9D2AG36"/>
<proteinExistence type="predicted"/>
<organism evidence="2 3">
    <name type="scientific">Candidatus Borkfalkia faecipullorum</name>
    <dbReference type="NCBI Taxonomy" id="2838510"/>
    <lineage>
        <taxon>Bacteria</taxon>
        <taxon>Bacillati</taxon>
        <taxon>Bacillota</taxon>
        <taxon>Clostridia</taxon>
        <taxon>Christensenellales</taxon>
        <taxon>Christensenellaceae</taxon>
        <taxon>Candidatus Borkfalkia</taxon>
    </lineage>
</organism>
<dbReference type="Pfam" id="PF21805">
    <property type="entry name" value="Imm5_like"/>
    <property type="match status" value="1"/>
</dbReference>
<dbReference type="InterPro" id="IPR048667">
    <property type="entry name" value="Imm5-like"/>
</dbReference>
<gene>
    <name evidence="2" type="ORF">H9741_08670</name>
</gene>
<comment type="caution">
    <text evidence="2">The sequence shown here is derived from an EMBL/GenBank/DDBJ whole genome shotgun (WGS) entry which is preliminary data.</text>
</comment>
<dbReference type="Proteomes" id="UP000824204">
    <property type="component" value="Unassembled WGS sequence"/>
</dbReference>
<reference evidence="2" key="2">
    <citation type="submission" date="2021-04" db="EMBL/GenBank/DDBJ databases">
        <authorList>
            <person name="Gilroy R."/>
        </authorList>
    </citation>
    <scope>NUCLEOTIDE SEQUENCE</scope>
    <source>
        <strain evidence="2">811</strain>
    </source>
</reference>